<evidence type="ECO:0000313" key="15">
    <source>
        <dbReference type="Proteomes" id="UP000002139"/>
    </source>
</evidence>
<dbReference type="STRING" id="448385.sce7637"/>
<evidence type="ECO:0000313" key="14">
    <source>
        <dbReference type="EMBL" id="CAN97806.1"/>
    </source>
</evidence>
<name>A9F5H8_SORC5</name>
<dbReference type="BioCyc" id="SCEL448385:SCE_RS39125-MONOMER"/>
<evidence type="ECO:0000256" key="1">
    <source>
        <dbReference type="ARBA" id="ARBA00001400"/>
    </source>
</evidence>
<keyword evidence="15" id="KW-1185">Reference proteome</keyword>
<feature type="compositionally biased region" description="Low complexity" evidence="12">
    <location>
        <begin position="1"/>
        <end position="17"/>
    </location>
</feature>
<dbReference type="HOGENOM" id="CLU_044815_1_3_7"/>
<sequence length="215" mass="23266">MGAAPAHRADTAARASATLPDTKEERAARLSLLAEEVRTCQKCPLHEGRTHTVFSRGDPSSEVVFVGEGPGAEEDLQGQPFVGAAGQLLDKMIAAMGYHRDEVYICNIVKCRPPKNRKPEPAEMAACSPYLTAQLALIKPKVIVALGATAVQGLIGTSEGITKLRGTWKLYKGSIPIMPTFHPAYLLRQPSAKREVWSDLKEVMRHLGKSAPDRG</sequence>
<dbReference type="InterPro" id="IPR005122">
    <property type="entry name" value="Uracil-DNA_glycosylase-like"/>
</dbReference>
<evidence type="ECO:0000256" key="2">
    <source>
        <dbReference type="ARBA" id="ARBA00006521"/>
    </source>
</evidence>
<keyword evidence="5" id="KW-0004">4Fe-4S</keyword>
<evidence type="ECO:0000256" key="4">
    <source>
        <dbReference type="ARBA" id="ARBA00019403"/>
    </source>
</evidence>
<keyword evidence="14" id="KW-0239">DNA-directed DNA polymerase</keyword>
<comment type="similarity">
    <text evidence="2">Belongs to the uracil-DNA glycosylase (UDG) superfamily. Type 4 (UDGa) family.</text>
</comment>
<dbReference type="CDD" id="cd10030">
    <property type="entry name" value="UDG-F4_TTUDGA_SPO1dp_like"/>
    <property type="match status" value="1"/>
</dbReference>
<dbReference type="GO" id="GO:0046872">
    <property type="term" value="F:metal ion binding"/>
    <property type="evidence" value="ECO:0007669"/>
    <property type="project" value="UniProtKB-KW"/>
</dbReference>
<comment type="catalytic activity">
    <reaction evidence="1">
        <text>Hydrolyzes single-stranded DNA or mismatched double-stranded DNA and polynucleotides, releasing free uracil.</text>
        <dbReference type="EC" id="3.2.2.27"/>
    </reaction>
</comment>
<evidence type="ECO:0000256" key="5">
    <source>
        <dbReference type="ARBA" id="ARBA00022485"/>
    </source>
</evidence>
<dbReference type="Proteomes" id="UP000002139">
    <property type="component" value="Chromosome"/>
</dbReference>
<keyword evidence="10" id="KW-0411">Iron-sulfur</keyword>
<dbReference type="GO" id="GO:0051539">
    <property type="term" value="F:4 iron, 4 sulfur cluster binding"/>
    <property type="evidence" value="ECO:0007669"/>
    <property type="project" value="UniProtKB-KW"/>
</dbReference>
<dbReference type="GO" id="GO:0003887">
    <property type="term" value="F:DNA-directed DNA polymerase activity"/>
    <property type="evidence" value="ECO:0007669"/>
    <property type="project" value="UniProtKB-KW"/>
</dbReference>
<accession>A9F5H8</accession>
<dbReference type="InterPro" id="IPR051536">
    <property type="entry name" value="UDG_Type-4/5"/>
</dbReference>
<dbReference type="PANTHER" id="PTHR33693">
    <property type="entry name" value="TYPE-5 URACIL-DNA GLYCOSYLASE"/>
    <property type="match status" value="1"/>
</dbReference>
<organism evidence="14 15">
    <name type="scientific">Sorangium cellulosum (strain So ce56)</name>
    <name type="common">Polyangium cellulosum (strain So ce56)</name>
    <dbReference type="NCBI Taxonomy" id="448385"/>
    <lineage>
        <taxon>Bacteria</taxon>
        <taxon>Pseudomonadati</taxon>
        <taxon>Myxococcota</taxon>
        <taxon>Polyangia</taxon>
        <taxon>Polyangiales</taxon>
        <taxon>Polyangiaceae</taxon>
        <taxon>Sorangium</taxon>
    </lineage>
</organism>
<evidence type="ECO:0000256" key="11">
    <source>
        <dbReference type="ARBA" id="ARBA00023204"/>
    </source>
</evidence>
<evidence type="ECO:0000256" key="9">
    <source>
        <dbReference type="ARBA" id="ARBA00023004"/>
    </source>
</evidence>
<dbReference type="Gene3D" id="3.40.470.10">
    <property type="entry name" value="Uracil-DNA glycosylase-like domain"/>
    <property type="match status" value="1"/>
</dbReference>
<evidence type="ECO:0000256" key="3">
    <source>
        <dbReference type="ARBA" id="ARBA00012030"/>
    </source>
</evidence>
<proteinExistence type="inferred from homology"/>
<feature type="domain" description="Uracil-DNA glycosylase-like" evidence="13">
    <location>
        <begin position="54"/>
        <end position="201"/>
    </location>
</feature>
<dbReference type="EMBL" id="AM746676">
    <property type="protein sequence ID" value="CAN97806.1"/>
    <property type="molecule type" value="Genomic_DNA"/>
</dbReference>
<feature type="region of interest" description="Disordered" evidence="12">
    <location>
        <begin position="1"/>
        <end position="23"/>
    </location>
</feature>
<dbReference type="EC" id="3.2.2.27" evidence="3"/>
<evidence type="ECO:0000259" key="13">
    <source>
        <dbReference type="SMART" id="SM00986"/>
    </source>
</evidence>
<dbReference type="SMART" id="SM00987">
    <property type="entry name" value="UreE_C"/>
    <property type="match status" value="1"/>
</dbReference>
<evidence type="ECO:0000256" key="10">
    <source>
        <dbReference type="ARBA" id="ARBA00023014"/>
    </source>
</evidence>
<reference evidence="14 15" key="1">
    <citation type="journal article" date="2007" name="Nat. Biotechnol.">
        <title>Complete genome sequence of the myxobacterium Sorangium cellulosum.</title>
        <authorList>
            <person name="Schneiker S."/>
            <person name="Perlova O."/>
            <person name="Kaiser O."/>
            <person name="Gerth K."/>
            <person name="Alici A."/>
            <person name="Altmeyer M.O."/>
            <person name="Bartels D."/>
            <person name="Bekel T."/>
            <person name="Beyer S."/>
            <person name="Bode E."/>
            <person name="Bode H.B."/>
            <person name="Bolten C.J."/>
            <person name="Choudhuri J.V."/>
            <person name="Doss S."/>
            <person name="Elnakady Y.A."/>
            <person name="Frank B."/>
            <person name="Gaigalat L."/>
            <person name="Goesmann A."/>
            <person name="Groeger C."/>
            <person name="Gross F."/>
            <person name="Jelsbak L."/>
            <person name="Jelsbak L."/>
            <person name="Kalinowski J."/>
            <person name="Kegler C."/>
            <person name="Knauber T."/>
            <person name="Konietzny S."/>
            <person name="Kopp M."/>
            <person name="Krause L."/>
            <person name="Krug D."/>
            <person name="Linke B."/>
            <person name="Mahmud T."/>
            <person name="Martinez-Arias R."/>
            <person name="McHardy A.C."/>
            <person name="Merai M."/>
            <person name="Meyer F."/>
            <person name="Mormann S."/>
            <person name="Munoz-Dorado J."/>
            <person name="Perez J."/>
            <person name="Pradella S."/>
            <person name="Rachid S."/>
            <person name="Raddatz G."/>
            <person name="Rosenau F."/>
            <person name="Rueckert C."/>
            <person name="Sasse F."/>
            <person name="Scharfe M."/>
            <person name="Schuster S.C."/>
            <person name="Suen G."/>
            <person name="Treuner-Lange A."/>
            <person name="Velicer G.J."/>
            <person name="Vorholter F.-J."/>
            <person name="Weissman K.J."/>
            <person name="Welch R.D."/>
            <person name="Wenzel S.C."/>
            <person name="Whitworth D.E."/>
            <person name="Wilhelm S."/>
            <person name="Wittmann C."/>
            <person name="Bloecker H."/>
            <person name="Puehler A."/>
            <person name="Mueller R."/>
        </authorList>
    </citation>
    <scope>NUCLEOTIDE SEQUENCE [LARGE SCALE GENOMIC DNA]</scope>
    <source>
        <strain evidence="15">So ce56</strain>
    </source>
</reference>
<dbReference type="PANTHER" id="PTHR33693:SF1">
    <property type="entry name" value="TYPE-4 URACIL-DNA GLYCOSYLASE"/>
    <property type="match status" value="1"/>
</dbReference>
<keyword evidence="14" id="KW-0808">Transferase</keyword>
<evidence type="ECO:0000256" key="6">
    <source>
        <dbReference type="ARBA" id="ARBA00022723"/>
    </source>
</evidence>
<evidence type="ECO:0000256" key="7">
    <source>
        <dbReference type="ARBA" id="ARBA00022763"/>
    </source>
</evidence>
<dbReference type="eggNOG" id="COG1573">
    <property type="taxonomic scope" value="Bacteria"/>
</dbReference>
<keyword evidence="6" id="KW-0479">Metal-binding</keyword>
<dbReference type="SUPFAM" id="SSF52141">
    <property type="entry name" value="Uracil-DNA glycosylase-like"/>
    <property type="match status" value="1"/>
</dbReference>
<dbReference type="KEGG" id="scl:sce7637"/>
<dbReference type="SMART" id="SM00986">
    <property type="entry name" value="UDG"/>
    <property type="match status" value="1"/>
</dbReference>
<keyword evidence="14" id="KW-0548">Nucleotidyltransferase</keyword>
<dbReference type="Pfam" id="PF03167">
    <property type="entry name" value="UDG"/>
    <property type="match status" value="1"/>
</dbReference>
<dbReference type="AlphaFoldDB" id="A9F5H8"/>
<keyword evidence="7" id="KW-0227">DNA damage</keyword>
<dbReference type="GO" id="GO:0006281">
    <property type="term" value="P:DNA repair"/>
    <property type="evidence" value="ECO:0007669"/>
    <property type="project" value="UniProtKB-KW"/>
</dbReference>
<gene>
    <name evidence="14" type="ordered locus">sce7637</name>
</gene>
<keyword evidence="8" id="KW-0378">Hydrolase</keyword>
<dbReference type="GO" id="GO:0004844">
    <property type="term" value="F:uracil DNA N-glycosylase activity"/>
    <property type="evidence" value="ECO:0007669"/>
    <property type="project" value="UniProtKB-EC"/>
</dbReference>
<keyword evidence="9" id="KW-0408">Iron</keyword>
<dbReference type="InterPro" id="IPR036895">
    <property type="entry name" value="Uracil-DNA_glycosylase-like_sf"/>
</dbReference>
<dbReference type="InterPro" id="IPR005273">
    <property type="entry name" value="Ura-DNA_glyco_family4"/>
</dbReference>
<dbReference type="NCBIfam" id="TIGR00758">
    <property type="entry name" value="UDG_fam4"/>
    <property type="match status" value="1"/>
</dbReference>
<protein>
    <recommendedName>
        <fullName evidence="4">Type-4 uracil-DNA glycosylase</fullName>
        <ecNumber evidence="3">3.2.2.27</ecNumber>
    </recommendedName>
</protein>
<evidence type="ECO:0000256" key="8">
    <source>
        <dbReference type="ARBA" id="ARBA00022801"/>
    </source>
</evidence>
<keyword evidence="11" id="KW-0234">DNA repair</keyword>
<evidence type="ECO:0000256" key="12">
    <source>
        <dbReference type="SAM" id="MobiDB-lite"/>
    </source>
</evidence>